<gene>
    <name evidence="1" type="ORF">RHMOL_Rhmol01G0172200</name>
</gene>
<comment type="caution">
    <text evidence="1">The sequence shown here is derived from an EMBL/GenBank/DDBJ whole genome shotgun (WGS) entry which is preliminary data.</text>
</comment>
<dbReference type="EMBL" id="CM046388">
    <property type="protein sequence ID" value="KAI8572096.1"/>
    <property type="molecule type" value="Genomic_DNA"/>
</dbReference>
<reference evidence="1" key="1">
    <citation type="submission" date="2022-02" db="EMBL/GenBank/DDBJ databases">
        <title>Plant Genome Project.</title>
        <authorList>
            <person name="Zhang R.-G."/>
        </authorList>
    </citation>
    <scope>NUCLEOTIDE SEQUENCE</scope>
    <source>
        <strain evidence="1">AT1</strain>
    </source>
</reference>
<name>A0ACC0Q2P1_RHOML</name>
<accession>A0ACC0Q2P1</accession>
<dbReference type="Proteomes" id="UP001062846">
    <property type="component" value="Chromosome 1"/>
</dbReference>
<proteinExistence type="predicted"/>
<keyword evidence="2" id="KW-1185">Reference proteome</keyword>
<sequence>MSRSLSALGDGQDLGIGVYTGRAGRVWPVPTTRSDHVVFVRDIASDRRFYLSIVYGNNSMTERRVLWSEMRYVFAVIGSSAWIQLGDFNIVRSASERLVGYDAAASDEFNSCLMDIEQDDMPSKGLWFTWSNKRNGLGDNKKQIR</sequence>
<protein>
    <submittedName>
        <fullName evidence="1">Uncharacterized protein</fullName>
    </submittedName>
</protein>
<evidence type="ECO:0000313" key="2">
    <source>
        <dbReference type="Proteomes" id="UP001062846"/>
    </source>
</evidence>
<organism evidence="1 2">
    <name type="scientific">Rhododendron molle</name>
    <name type="common">Chinese azalea</name>
    <name type="synonym">Azalea mollis</name>
    <dbReference type="NCBI Taxonomy" id="49168"/>
    <lineage>
        <taxon>Eukaryota</taxon>
        <taxon>Viridiplantae</taxon>
        <taxon>Streptophyta</taxon>
        <taxon>Embryophyta</taxon>
        <taxon>Tracheophyta</taxon>
        <taxon>Spermatophyta</taxon>
        <taxon>Magnoliopsida</taxon>
        <taxon>eudicotyledons</taxon>
        <taxon>Gunneridae</taxon>
        <taxon>Pentapetalae</taxon>
        <taxon>asterids</taxon>
        <taxon>Ericales</taxon>
        <taxon>Ericaceae</taxon>
        <taxon>Ericoideae</taxon>
        <taxon>Rhodoreae</taxon>
        <taxon>Rhododendron</taxon>
    </lineage>
</organism>
<evidence type="ECO:0000313" key="1">
    <source>
        <dbReference type="EMBL" id="KAI8572096.1"/>
    </source>
</evidence>